<accession>A0A7W4Z0N3</accession>
<dbReference type="PANTHER" id="PTHR38340">
    <property type="entry name" value="S-LAYER PROTEIN"/>
    <property type="match status" value="1"/>
</dbReference>
<dbReference type="PRINTS" id="PR00313">
    <property type="entry name" value="CABNDNGRPT"/>
</dbReference>
<evidence type="ECO:0000256" key="1">
    <source>
        <dbReference type="ARBA" id="ARBA00004613"/>
    </source>
</evidence>
<evidence type="ECO:0000313" key="6">
    <source>
        <dbReference type="Proteomes" id="UP000589626"/>
    </source>
</evidence>
<evidence type="ECO:0000313" key="5">
    <source>
        <dbReference type="EMBL" id="MBB3042484.1"/>
    </source>
</evidence>
<dbReference type="InterPro" id="IPR050557">
    <property type="entry name" value="RTX_toxin/Mannuronan_C5-epim"/>
</dbReference>
<dbReference type="Proteomes" id="UP000589626">
    <property type="component" value="Unassembled WGS sequence"/>
</dbReference>
<sequence>MSILGNHARPARHVVLTAAVTLVVPLTVAWASAPAGAAPADVLCQGKPSDKVATAAGQTITGTPQRDVLSANGFAQVTVVGLGGDDVLCGSPSGSSAAPAAVRGGTGADSIDAGPGVRIHGGDGNDSITGASAVLHGDAGHDQIHASGGGGTFAYGDEGNDVLDSTGGDDQHLFGNEGDDSLSAPGGSGHVLTPGAGNDTITGPPTATLDYNGSAPVTFDVAAGTAIGQGTDTFSGVRRFDGGTGADVFLGTGDTEYYSSVDALSTSTPGVDAVWTAGGDDHVTVASGDVHAGPGDDYVRILGGSAAGNSGNDTLIASYQGTLDGGSGKDRLRGEVDLTANLIPVGAFAFRGGEGKDRIRLPYPTLASGAVTACGALPACTSTAQGGAGVDLLDLRDVHGRTKVDLAGHGKVSYRFGTSTAAGFERVQGSQGKDRIRGNAAANRIDGNGGADRIWGRGGRDVLIGGAGRDRLVGGPGRDITQGGSGHDVCRGEVRRRC</sequence>
<proteinExistence type="predicted"/>
<dbReference type="GO" id="GO:0005509">
    <property type="term" value="F:calcium ion binding"/>
    <property type="evidence" value="ECO:0007669"/>
    <property type="project" value="InterPro"/>
</dbReference>
<feature type="signal peptide" evidence="4">
    <location>
        <begin position="1"/>
        <end position="37"/>
    </location>
</feature>
<dbReference type="PANTHER" id="PTHR38340:SF1">
    <property type="entry name" value="S-LAYER PROTEIN"/>
    <property type="match status" value="1"/>
</dbReference>
<evidence type="ECO:0000256" key="4">
    <source>
        <dbReference type="SAM" id="SignalP"/>
    </source>
</evidence>
<reference evidence="5 6" key="1">
    <citation type="submission" date="2020-08" db="EMBL/GenBank/DDBJ databases">
        <title>Sequencing the genomes of 1000 actinobacteria strains.</title>
        <authorList>
            <person name="Klenk H.-P."/>
        </authorList>
    </citation>
    <scope>NUCLEOTIDE SEQUENCE [LARGE SCALE GENOMIC DNA]</scope>
    <source>
        <strain evidence="5 6">DSM 105498</strain>
    </source>
</reference>
<feature type="chain" id="PRO_5038424601" evidence="4">
    <location>
        <begin position="38"/>
        <end position="498"/>
    </location>
</feature>
<protein>
    <submittedName>
        <fullName evidence="5">Ca2+-binding RTX toxin-like protein</fullName>
    </submittedName>
</protein>
<dbReference type="GO" id="GO:0005576">
    <property type="term" value="C:extracellular region"/>
    <property type="evidence" value="ECO:0007669"/>
    <property type="project" value="UniProtKB-SubCell"/>
</dbReference>
<comment type="caution">
    <text evidence="5">The sequence shown here is derived from an EMBL/GenBank/DDBJ whole genome shotgun (WGS) entry which is preliminary data.</text>
</comment>
<evidence type="ECO:0000256" key="3">
    <source>
        <dbReference type="SAM" id="MobiDB-lite"/>
    </source>
</evidence>
<dbReference type="AlphaFoldDB" id="A0A7W4Z0N3"/>
<dbReference type="Gene3D" id="2.160.20.160">
    <property type="match status" value="1"/>
</dbReference>
<name>A0A7W4Z0N3_9ACTN</name>
<dbReference type="RefSeq" id="WP_183592447.1">
    <property type="nucleotide sequence ID" value="NZ_JACHWR010000002.1"/>
</dbReference>
<comment type="subcellular location">
    <subcellularLocation>
        <location evidence="1">Secreted</location>
    </subcellularLocation>
</comment>
<dbReference type="InterPro" id="IPR001343">
    <property type="entry name" value="Hemolysn_Ca-bd"/>
</dbReference>
<keyword evidence="6" id="KW-1185">Reference proteome</keyword>
<keyword evidence="2" id="KW-0964">Secreted</keyword>
<organism evidence="5 6">
    <name type="scientific">Nocardioides soli</name>
    <dbReference type="NCBI Taxonomy" id="1036020"/>
    <lineage>
        <taxon>Bacteria</taxon>
        <taxon>Bacillati</taxon>
        <taxon>Actinomycetota</taxon>
        <taxon>Actinomycetes</taxon>
        <taxon>Propionibacteriales</taxon>
        <taxon>Nocardioidaceae</taxon>
        <taxon>Nocardioides</taxon>
    </lineage>
</organism>
<dbReference type="Pfam" id="PF00353">
    <property type="entry name" value="HemolysinCabind"/>
    <property type="match status" value="5"/>
</dbReference>
<dbReference type="PROSITE" id="PS00330">
    <property type="entry name" value="HEMOLYSIN_CALCIUM"/>
    <property type="match status" value="2"/>
</dbReference>
<keyword evidence="4" id="KW-0732">Signal</keyword>
<feature type="region of interest" description="Disordered" evidence="3">
    <location>
        <begin position="140"/>
        <end position="207"/>
    </location>
</feature>
<dbReference type="EMBL" id="JACHWR010000002">
    <property type="protein sequence ID" value="MBB3042484.1"/>
    <property type="molecule type" value="Genomic_DNA"/>
</dbReference>
<dbReference type="Gene3D" id="2.150.10.10">
    <property type="entry name" value="Serralysin-like metalloprotease, C-terminal"/>
    <property type="match status" value="1"/>
</dbReference>
<gene>
    <name evidence="5" type="ORF">FHU40_002302</name>
</gene>
<dbReference type="SUPFAM" id="SSF51120">
    <property type="entry name" value="beta-Roll"/>
    <property type="match status" value="2"/>
</dbReference>
<dbReference type="InterPro" id="IPR018511">
    <property type="entry name" value="Hemolysin-typ_Ca-bd_CS"/>
</dbReference>
<evidence type="ECO:0000256" key="2">
    <source>
        <dbReference type="ARBA" id="ARBA00022525"/>
    </source>
</evidence>
<dbReference type="InterPro" id="IPR011049">
    <property type="entry name" value="Serralysin-like_metalloprot_C"/>
</dbReference>